<dbReference type="GO" id="GO:0034476">
    <property type="term" value="P:U5 snRNA 3'-end processing"/>
    <property type="evidence" value="ECO:0007669"/>
    <property type="project" value="TreeGrafter"/>
</dbReference>
<dbReference type="SUPFAM" id="SSF54211">
    <property type="entry name" value="Ribosomal protein S5 domain 2-like"/>
    <property type="match status" value="1"/>
</dbReference>
<keyword evidence="10" id="KW-1185">Reference proteome</keyword>
<dbReference type="Pfam" id="PF03725">
    <property type="entry name" value="RNase_PH_C"/>
    <property type="match status" value="1"/>
</dbReference>
<dbReference type="Pfam" id="PF01138">
    <property type="entry name" value="RNase_PH"/>
    <property type="match status" value="1"/>
</dbReference>
<dbReference type="GO" id="GO:0000467">
    <property type="term" value="P:exonucleolytic trimming to generate mature 3'-end of 5.8S rRNA from tricistronic rRNA transcript (SSU-rRNA, 5.8S rRNA, LSU-rRNA)"/>
    <property type="evidence" value="ECO:0007669"/>
    <property type="project" value="TreeGrafter"/>
</dbReference>
<dbReference type="InterPro" id="IPR036345">
    <property type="entry name" value="ExoRNase_PH_dom2_sf"/>
</dbReference>
<comment type="similarity">
    <text evidence="3">Belongs to the RNase PH family.</text>
</comment>
<dbReference type="GO" id="GO:0071035">
    <property type="term" value="P:nuclear polyadenylation-dependent rRNA catabolic process"/>
    <property type="evidence" value="ECO:0007669"/>
    <property type="project" value="TreeGrafter"/>
</dbReference>
<comment type="caution">
    <text evidence="9">The sequence shown here is derived from an EMBL/GenBank/DDBJ whole genome shotgun (WGS) entry which is preliminary data.</text>
</comment>
<dbReference type="SUPFAM" id="SSF55666">
    <property type="entry name" value="Ribonuclease PH domain 2-like"/>
    <property type="match status" value="1"/>
</dbReference>
<evidence type="ECO:0000256" key="5">
    <source>
        <dbReference type="ARBA" id="ARBA00022884"/>
    </source>
</evidence>
<reference evidence="9 10" key="1">
    <citation type="journal article" date="2018" name="MBio">
        <title>Comparative Genomics Reveals the Core Gene Toolbox for the Fungus-Insect Symbiosis.</title>
        <authorList>
            <person name="Wang Y."/>
            <person name="Stata M."/>
            <person name="Wang W."/>
            <person name="Stajich J.E."/>
            <person name="White M.M."/>
            <person name="Moncalvo J.M."/>
        </authorList>
    </citation>
    <scope>NUCLEOTIDE SEQUENCE [LARGE SCALE GENOMIC DNA]</scope>
    <source>
        <strain evidence="9 10">SC-DP-2</strain>
    </source>
</reference>
<keyword evidence="5" id="KW-0694">RNA-binding</keyword>
<dbReference type="Proteomes" id="UP000245609">
    <property type="component" value="Unassembled WGS sequence"/>
</dbReference>
<evidence type="ECO:0000256" key="1">
    <source>
        <dbReference type="ARBA" id="ARBA00004123"/>
    </source>
</evidence>
<dbReference type="InterPro" id="IPR001247">
    <property type="entry name" value="ExoRNase_PH_dom1"/>
</dbReference>
<evidence type="ECO:0000256" key="2">
    <source>
        <dbReference type="ARBA" id="ARBA00004496"/>
    </source>
</evidence>
<dbReference type="GO" id="GO:0071028">
    <property type="term" value="P:nuclear mRNA surveillance"/>
    <property type="evidence" value="ECO:0007669"/>
    <property type="project" value="TreeGrafter"/>
</dbReference>
<evidence type="ECO:0000313" key="10">
    <source>
        <dbReference type="Proteomes" id="UP000245609"/>
    </source>
</evidence>
<dbReference type="GO" id="GO:0000177">
    <property type="term" value="C:cytoplasmic exosome (RNase complex)"/>
    <property type="evidence" value="ECO:0007669"/>
    <property type="project" value="TreeGrafter"/>
</dbReference>
<dbReference type="PANTHER" id="PTHR11097">
    <property type="entry name" value="EXOSOME COMPLEX EXONUCLEASE RIBOSOMAL RNA PROCESSING PROTEIN"/>
    <property type="match status" value="1"/>
</dbReference>
<organism evidence="9 10">
    <name type="scientific">Smittium megazygosporum</name>
    <dbReference type="NCBI Taxonomy" id="133381"/>
    <lineage>
        <taxon>Eukaryota</taxon>
        <taxon>Fungi</taxon>
        <taxon>Fungi incertae sedis</taxon>
        <taxon>Zoopagomycota</taxon>
        <taxon>Kickxellomycotina</taxon>
        <taxon>Harpellomycetes</taxon>
        <taxon>Harpellales</taxon>
        <taxon>Legeriomycetaceae</taxon>
        <taxon>Smittium</taxon>
    </lineage>
</organism>
<dbReference type="InterPro" id="IPR027408">
    <property type="entry name" value="PNPase/RNase_PH_dom_sf"/>
</dbReference>
<dbReference type="InterPro" id="IPR020568">
    <property type="entry name" value="Ribosomal_Su5_D2-typ_SF"/>
</dbReference>
<evidence type="ECO:0000259" key="8">
    <source>
        <dbReference type="Pfam" id="PF03725"/>
    </source>
</evidence>
<dbReference type="GO" id="GO:0035925">
    <property type="term" value="F:mRNA 3'-UTR AU-rich region binding"/>
    <property type="evidence" value="ECO:0007669"/>
    <property type="project" value="TreeGrafter"/>
</dbReference>
<keyword evidence="6" id="KW-0539">Nucleus</keyword>
<protein>
    <submittedName>
        <fullName evidence="9">Uncharacterized protein</fullName>
    </submittedName>
</protein>
<dbReference type="GO" id="GO:0034475">
    <property type="term" value="P:U4 snRNA 3'-end processing"/>
    <property type="evidence" value="ECO:0007669"/>
    <property type="project" value="TreeGrafter"/>
</dbReference>
<dbReference type="CDD" id="cd11368">
    <property type="entry name" value="RNase_PH_RRP45"/>
    <property type="match status" value="1"/>
</dbReference>
<keyword evidence="4" id="KW-0963">Cytoplasm</keyword>
<feature type="domain" description="Exoribonuclease phosphorolytic" evidence="7">
    <location>
        <begin position="29"/>
        <end position="176"/>
    </location>
</feature>
<accession>A0A2T9ZHE8</accession>
<dbReference type="GO" id="GO:0016075">
    <property type="term" value="P:rRNA catabolic process"/>
    <property type="evidence" value="ECO:0007669"/>
    <property type="project" value="TreeGrafter"/>
</dbReference>
<evidence type="ECO:0000256" key="4">
    <source>
        <dbReference type="ARBA" id="ARBA00022490"/>
    </source>
</evidence>
<evidence type="ECO:0000256" key="6">
    <source>
        <dbReference type="ARBA" id="ARBA00023242"/>
    </source>
</evidence>
<dbReference type="GO" id="GO:0071038">
    <property type="term" value="P:TRAMP-dependent tRNA surveillance pathway"/>
    <property type="evidence" value="ECO:0007669"/>
    <property type="project" value="TreeGrafter"/>
</dbReference>
<sequence length="282" mass="30543">MELNANNQKFVNESLKKGFRVDGRGIYDLRNLKIDLGNQYGSVEVQLGETRVHAKTSIELARPLPDRPSEGIFIISVDFSGPGSLQQGEKVSGPASGVAAGSDAEGRAAAQEVAISRLLEKILKSTRVVDVESLCISVGEQVWRLRVDVHFLDYGGNYLDAGIIAAVSSLSHFRRPEVLKVGETTTIYSVEERAPVPLSINNIPACLTFAYFENELLVLDPSYLEEKFMSGSISIAINSNSELCCISKAGGIAIEPDTVNLCIVVAIEKAKFLIDAIRSALK</sequence>
<name>A0A2T9ZHE8_9FUNG</name>
<evidence type="ECO:0000256" key="3">
    <source>
        <dbReference type="ARBA" id="ARBA00006678"/>
    </source>
</evidence>
<dbReference type="EMBL" id="MBFS01000171">
    <property type="protein sequence ID" value="PVV04012.1"/>
    <property type="molecule type" value="Genomic_DNA"/>
</dbReference>
<feature type="domain" description="Exoribonuclease phosphorolytic" evidence="8">
    <location>
        <begin position="202"/>
        <end position="268"/>
    </location>
</feature>
<dbReference type="GO" id="GO:0034473">
    <property type="term" value="P:U1 snRNA 3'-end processing"/>
    <property type="evidence" value="ECO:0007669"/>
    <property type="project" value="TreeGrafter"/>
</dbReference>
<dbReference type="AlphaFoldDB" id="A0A2T9ZHE8"/>
<evidence type="ECO:0000259" key="7">
    <source>
        <dbReference type="Pfam" id="PF01138"/>
    </source>
</evidence>
<dbReference type="InterPro" id="IPR033100">
    <property type="entry name" value="Rrp45"/>
</dbReference>
<comment type="subcellular location">
    <subcellularLocation>
        <location evidence="2">Cytoplasm</location>
    </subcellularLocation>
    <subcellularLocation>
        <location evidence="1">Nucleus</location>
    </subcellularLocation>
</comment>
<dbReference type="Gene3D" id="3.30.230.70">
    <property type="entry name" value="GHMP Kinase, N-terminal domain"/>
    <property type="match status" value="1"/>
</dbReference>
<dbReference type="STRING" id="133381.A0A2T9ZHE8"/>
<dbReference type="OrthoDB" id="10264038at2759"/>
<gene>
    <name evidence="9" type="ORF">BB560_001500</name>
</gene>
<dbReference type="InterPro" id="IPR015847">
    <property type="entry name" value="ExoRNase_PH_dom2"/>
</dbReference>
<evidence type="ECO:0000313" key="9">
    <source>
        <dbReference type="EMBL" id="PVV04012.1"/>
    </source>
</evidence>
<proteinExistence type="inferred from homology"/>
<dbReference type="InterPro" id="IPR050590">
    <property type="entry name" value="Exosome_comp_Rrp42_subfam"/>
</dbReference>
<dbReference type="PANTHER" id="PTHR11097:SF14">
    <property type="entry name" value="EXOSOME COMPLEX COMPONENT RRP45"/>
    <property type="match status" value="1"/>
</dbReference>
<dbReference type="GO" id="GO:0000176">
    <property type="term" value="C:nuclear exosome (RNase complex)"/>
    <property type="evidence" value="ECO:0007669"/>
    <property type="project" value="TreeGrafter"/>
</dbReference>